<evidence type="ECO:0000259" key="1">
    <source>
        <dbReference type="Pfam" id="PF20846"/>
    </source>
</evidence>
<accession>A0ABR3MGA5</accession>
<name>A0ABR3MGA5_9TELE</name>
<dbReference type="EMBL" id="JAYMGO010000012">
    <property type="protein sequence ID" value="KAL1264127.1"/>
    <property type="molecule type" value="Genomic_DNA"/>
</dbReference>
<dbReference type="PANTHER" id="PTHR23095:SF51">
    <property type="entry name" value="PARANEOPLASTIC ANTIGEN MA1 HOMOLOG-RELATED"/>
    <property type="match status" value="1"/>
</dbReference>
<dbReference type="InterPro" id="IPR048271">
    <property type="entry name" value="PNMA_N"/>
</dbReference>
<keyword evidence="3" id="KW-1185">Reference proteome</keyword>
<dbReference type="Proteomes" id="UP001558613">
    <property type="component" value="Unassembled WGS sequence"/>
</dbReference>
<reference evidence="2 3" key="1">
    <citation type="submission" date="2023-09" db="EMBL/GenBank/DDBJ databases">
        <authorList>
            <person name="Wang M."/>
        </authorList>
    </citation>
    <scope>NUCLEOTIDE SEQUENCE [LARGE SCALE GENOMIC DNA]</scope>
    <source>
        <strain evidence="2">GT-2023</strain>
        <tissue evidence="2">Liver</tissue>
    </source>
</reference>
<dbReference type="PANTHER" id="PTHR23095">
    <property type="entry name" value="PARANEOPLASTIC ANTIGEN"/>
    <property type="match status" value="1"/>
</dbReference>
<dbReference type="InterPro" id="IPR026523">
    <property type="entry name" value="PNMA"/>
</dbReference>
<dbReference type="Pfam" id="PF20846">
    <property type="entry name" value="PNMA_N"/>
    <property type="match status" value="1"/>
</dbReference>
<evidence type="ECO:0000313" key="2">
    <source>
        <dbReference type="EMBL" id="KAL1264127.1"/>
    </source>
</evidence>
<evidence type="ECO:0000313" key="3">
    <source>
        <dbReference type="Proteomes" id="UP001558613"/>
    </source>
</evidence>
<organism evidence="2 3">
    <name type="scientific">Cirrhinus molitorella</name>
    <name type="common">mud carp</name>
    <dbReference type="NCBI Taxonomy" id="172907"/>
    <lineage>
        <taxon>Eukaryota</taxon>
        <taxon>Metazoa</taxon>
        <taxon>Chordata</taxon>
        <taxon>Craniata</taxon>
        <taxon>Vertebrata</taxon>
        <taxon>Euteleostomi</taxon>
        <taxon>Actinopterygii</taxon>
        <taxon>Neopterygii</taxon>
        <taxon>Teleostei</taxon>
        <taxon>Ostariophysi</taxon>
        <taxon>Cypriniformes</taxon>
        <taxon>Cyprinidae</taxon>
        <taxon>Labeoninae</taxon>
        <taxon>Labeonini</taxon>
        <taxon>Cirrhinus</taxon>
    </lineage>
</organism>
<gene>
    <name evidence="2" type="ORF">QQF64_004482</name>
</gene>
<feature type="domain" description="Paraneoplastic antigen Ma-like N-terminal" evidence="1">
    <location>
        <begin position="8"/>
        <end position="94"/>
    </location>
</feature>
<comment type="caution">
    <text evidence="2">The sequence shown here is derived from an EMBL/GenBank/DDBJ whole genome shotgun (WGS) entry which is preliminary data.</text>
</comment>
<protein>
    <recommendedName>
        <fullName evidence="1">Paraneoplastic antigen Ma-like N-terminal domain-containing protein</fullName>
    </recommendedName>
</protein>
<proteinExistence type="predicted"/>
<sequence length="163" mass="18435">MTQFRDELRGWCKGEALSEDHALMVVVPEDLEITQIEETMQTIKCLGRVRVRGRMFRDNLKCFLVLCECKEKIDPNLIPPEVLPVSGAEPWKIVISRGGDTISEDFAKKVHNLLQSEGRSAEDIQAMFSSAVSENSAPDAIIRAVGDLLEKNRKNFKRSFRSL</sequence>